<gene>
    <name evidence="1" type="ORF">CR513_34338</name>
</gene>
<name>A0A371G2N9_MUCPR</name>
<evidence type="ECO:0000313" key="2">
    <source>
        <dbReference type="Proteomes" id="UP000257109"/>
    </source>
</evidence>
<reference evidence="1" key="1">
    <citation type="submission" date="2018-05" db="EMBL/GenBank/DDBJ databases">
        <title>Draft genome of Mucuna pruriens seed.</title>
        <authorList>
            <person name="Nnadi N.E."/>
            <person name="Vos R."/>
            <person name="Hasami M.H."/>
            <person name="Devisetty U.K."/>
            <person name="Aguiy J.C."/>
        </authorList>
    </citation>
    <scope>NUCLEOTIDE SEQUENCE [LARGE SCALE GENOMIC DNA]</scope>
    <source>
        <strain evidence="1">JCA_2017</strain>
    </source>
</reference>
<sequence length="122" mass="14150">MVVSHHTTLGRPRNPFPPYVWNRRNDMSGSGRIIAMSQSIPKWANLDLLQEKREMAHIRECIAKARVAGRYNAIMILMGTTTNMLTPNWEGRSEFERRLGREHLSWNISMEKWCLEGGTQQP</sequence>
<evidence type="ECO:0000313" key="1">
    <source>
        <dbReference type="EMBL" id="RDX84593.1"/>
    </source>
</evidence>
<accession>A0A371G2N9</accession>
<feature type="non-terminal residue" evidence="1">
    <location>
        <position position="1"/>
    </location>
</feature>
<proteinExistence type="predicted"/>
<protein>
    <submittedName>
        <fullName evidence="1">Uncharacterized protein</fullName>
    </submittedName>
</protein>
<comment type="caution">
    <text evidence="1">The sequence shown here is derived from an EMBL/GenBank/DDBJ whole genome shotgun (WGS) entry which is preliminary data.</text>
</comment>
<dbReference type="AlphaFoldDB" id="A0A371G2N9"/>
<dbReference type="OrthoDB" id="1433117at2759"/>
<keyword evidence="2" id="KW-1185">Reference proteome</keyword>
<dbReference type="Proteomes" id="UP000257109">
    <property type="component" value="Unassembled WGS sequence"/>
</dbReference>
<dbReference type="EMBL" id="QJKJ01007001">
    <property type="protein sequence ID" value="RDX84593.1"/>
    <property type="molecule type" value="Genomic_DNA"/>
</dbReference>
<organism evidence="1 2">
    <name type="scientific">Mucuna pruriens</name>
    <name type="common">Velvet bean</name>
    <name type="synonym">Dolichos pruriens</name>
    <dbReference type="NCBI Taxonomy" id="157652"/>
    <lineage>
        <taxon>Eukaryota</taxon>
        <taxon>Viridiplantae</taxon>
        <taxon>Streptophyta</taxon>
        <taxon>Embryophyta</taxon>
        <taxon>Tracheophyta</taxon>
        <taxon>Spermatophyta</taxon>
        <taxon>Magnoliopsida</taxon>
        <taxon>eudicotyledons</taxon>
        <taxon>Gunneridae</taxon>
        <taxon>Pentapetalae</taxon>
        <taxon>rosids</taxon>
        <taxon>fabids</taxon>
        <taxon>Fabales</taxon>
        <taxon>Fabaceae</taxon>
        <taxon>Papilionoideae</taxon>
        <taxon>50 kb inversion clade</taxon>
        <taxon>NPAAA clade</taxon>
        <taxon>indigoferoid/millettioid clade</taxon>
        <taxon>Phaseoleae</taxon>
        <taxon>Mucuna</taxon>
    </lineage>
</organism>